<keyword evidence="10" id="KW-1185">Reference proteome</keyword>
<dbReference type="GO" id="GO:0016987">
    <property type="term" value="F:sigma factor activity"/>
    <property type="evidence" value="ECO:0007669"/>
    <property type="project" value="UniProtKB-KW"/>
</dbReference>
<dbReference type="PANTHER" id="PTHR43133:SF50">
    <property type="entry name" value="ECF RNA POLYMERASE SIGMA FACTOR SIGM"/>
    <property type="match status" value="1"/>
</dbReference>
<comment type="similarity">
    <text evidence="1">Belongs to the sigma-70 factor family. ECF subfamily.</text>
</comment>
<evidence type="ECO:0000256" key="4">
    <source>
        <dbReference type="ARBA" id="ARBA00023125"/>
    </source>
</evidence>
<dbReference type="GO" id="GO:0003677">
    <property type="term" value="F:DNA binding"/>
    <property type="evidence" value="ECO:0007669"/>
    <property type="project" value="UniProtKB-KW"/>
</dbReference>
<gene>
    <name evidence="9" type="ORF">FL583_32440</name>
</gene>
<dbReference type="EMBL" id="VIRS01000032">
    <property type="protein sequence ID" value="TQS40933.1"/>
    <property type="molecule type" value="Genomic_DNA"/>
</dbReference>
<keyword evidence="4" id="KW-0238">DNA-binding</keyword>
<dbReference type="NCBIfam" id="TIGR02937">
    <property type="entry name" value="sigma70-ECF"/>
    <property type="match status" value="1"/>
</dbReference>
<dbReference type="InterPro" id="IPR013325">
    <property type="entry name" value="RNA_pol_sigma_r2"/>
</dbReference>
<keyword evidence="5" id="KW-0804">Transcription</keyword>
<dbReference type="NCBIfam" id="TIGR02983">
    <property type="entry name" value="SigE-fam_strep"/>
    <property type="match status" value="1"/>
</dbReference>
<dbReference type="PANTHER" id="PTHR43133">
    <property type="entry name" value="RNA POLYMERASE ECF-TYPE SIGMA FACTO"/>
    <property type="match status" value="1"/>
</dbReference>
<evidence type="ECO:0000259" key="7">
    <source>
        <dbReference type="Pfam" id="PF04542"/>
    </source>
</evidence>
<dbReference type="Proteomes" id="UP000317982">
    <property type="component" value="Unassembled WGS sequence"/>
</dbReference>
<dbReference type="InterPro" id="IPR013324">
    <property type="entry name" value="RNA_pol_sigma_r3/r4-like"/>
</dbReference>
<evidence type="ECO:0000256" key="1">
    <source>
        <dbReference type="ARBA" id="ARBA00010641"/>
    </source>
</evidence>
<dbReference type="InterPro" id="IPR014284">
    <property type="entry name" value="RNA_pol_sigma-70_dom"/>
</dbReference>
<comment type="caution">
    <text evidence="9">The sequence shown here is derived from an EMBL/GenBank/DDBJ whole genome shotgun (WGS) entry which is preliminary data.</text>
</comment>
<evidence type="ECO:0000256" key="3">
    <source>
        <dbReference type="ARBA" id="ARBA00023082"/>
    </source>
</evidence>
<dbReference type="InterPro" id="IPR013249">
    <property type="entry name" value="RNA_pol_sigma70_r4_t2"/>
</dbReference>
<feature type="region of interest" description="Disordered" evidence="6">
    <location>
        <begin position="159"/>
        <end position="187"/>
    </location>
</feature>
<dbReference type="SUPFAM" id="SSF88659">
    <property type="entry name" value="Sigma3 and sigma4 domains of RNA polymerase sigma factors"/>
    <property type="match status" value="1"/>
</dbReference>
<dbReference type="InterPro" id="IPR014325">
    <property type="entry name" value="RNA_pol_sigma-E_actinobac"/>
</dbReference>
<dbReference type="SUPFAM" id="SSF88946">
    <property type="entry name" value="Sigma2 domain of RNA polymerase sigma factors"/>
    <property type="match status" value="1"/>
</dbReference>
<feature type="domain" description="RNA polymerase sigma-70 region 2" evidence="7">
    <location>
        <begin position="17"/>
        <end position="77"/>
    </location>
</feature>
<evidence type="ECO:0000313" key="10">
    <source>
        <dbReference type="Proteomes" id="UP000317982"/>
    </source>
</evidence>
<dbReference type="RefSeq" id="WP_142708697.1">
    <property type="nucleotide sequence ID" value="NZ_VIRS01000032.1"/>
</dbReference>
<proteinExistence type="inferred from homology"/>
<organism evidence="9 10">
    <name type="scientific">Cryptosporangium phraense</name>
    <dbReference type="NCBI Taxonomy" id="2593070"/>
    <lineage>
        <taxon>Bacteria</taxon>
        <taxon>Bacillati</taxon>
        <taxon>Actinomycetota</taxon>
        <taxon>Actinomycetes</taxon>
        <taxon>Cryptosporangiales</taxon>
        <taxon>Cryptosporangiaceae</taxon>
        <taxon>Cryptosporangium</taxon>
    </lineage>
</organism>
<dbReference type="CDD" id="cd06171">
    <property type="entry name" value="Sigma70_r4"/>
    <property type="match status" value="1"/>
</dbReference>
<keyword evidence="2" id="KW-0805">Transcription regulation</keyword>
<dbReference type="Gene3D" id="1.10.10.10">
    <property type="entry name" value="Winged helix-like DNA-binding domain superfamily/Winged helix DNA-binding domain"/>
    <property type="match status" value="1"/>
</dbReference>
<dbReference type="OrthoDB" id="2046835at2"/>
<evidence type="ECO:0000259" key="8">
    <source>
        <dbReference type="Pfam" id="PF08281"/>
    </source>
</evidence>
<protein>
    <submittedName>
        <fullName evidence="9">SigE family RNA polymerase sigma factor</fullName>
    </submittedName>
</protein>
<dbReference type="Pfam" id="PF08281">
    <property type="entry name" value="Sigma70_r4_2"/>
    <property type="match status" value="1"/>
</dbReference>
<evidence type="ECO:0000256" key="2">
    <source>
        <dbReference type="ARBA" id="ARBA00023015"/>
    </source>
</evidence>
<dbReference type="InParanoid" id="A0A545AHY6"/>
<accession>A0A545AHY6</accession>
<feature type="domain" description="RNA polymerase sigma factor 70 region 4 type 2" evidence="8">
    <location>
        <begin position="104"/>
        <end position="153"/>
    </location>
</feature>
<evidence type="ECO:0000256" key="5">
    <source>
        <dbReference type="ARBA" id="ARBA00023163"/>
    </source>
</evidence>
<dbReference type="InterPro" id="IPR036388">
    <property type="entry name" value="WH-like_DNA-bd_sf"/>
</dbReference>
<sequence>MPEPDGFEQFVAERSAALTRYGYVLAGNPHDAADLVQEALIRLRGAWGRVRKRDDPEAYVRTTMARLHVSWWRKRRRERLVDAVPDQWAVDPGITRAEEDIGVWDALGAVPPRQRTVLVLRYYEGLGDDVIADRLRISEGTVRSQALRGLRTLRAHLEAPGGPLTPDVRDPDVQGPDILTTDWRRHA</sequence>
<name>A0A545AHY6_9ACTN</name>
<dbReference type="InterPro" id="IPR007627">
    <property type="entry name" value="RNA_pol_sigma70_r2"/>
</dbReference>
<dbReference type="AlphaFoldDB" id="A0A545AHY6"/>
<evidence type="ECO:0000256" key="6">
    <source>
        <dbReference type="SAM" id="MobiDB-lite"/>
    </source>
</evidence>
<dbReference type="InterPro" id="IPR039425">
    <property type="entry name" value="RNA_pol_sigma-70-like"/>
</dbReference>
<dbReference type="Gene3D" id="1.10.1740.10">
    <property type="match status" value="1"/>
</dbReference>
<dbReference type="Pfam" id="PF04542">
    <property type="entry name" value="Sigma70_r2"/>
    <property type="match status" value="1"/>
</dbReference>
<evidence type="ECO:0000313" key="9">
    <source>
        <dbReference type="EMBL" id="TQS40933.1"/>
    </source>
</evidence>
<keyword evidence="3" id="KW-0731">Sigma factor</keyword>
<dbReference type="GO" id="GO:0006352">
    <property type="term" value="P:DNA-templated transcription initiation"/>
    <property type="evidence" value="ECO:0007669"/>
    <property type="project" value="InterPro"/>
</dbReference>
<reference evidence="9 10" key="1">
    <citation type="submission" date="2019-07" db="EMBL/GenBank/DDBJ databases">
        <title>Cryptosporangium phraense sp. nov., isolated from plant litter.</title>
        <authorList>
            <person name="Suriyachadkun C."/>
        </authorList>
    </citation>
    <scope>NUCLEOTIDE SEQUENCE [LARGE SCALE GENOMIC DNA]</scope>
    <source>
        <strain evidence="9 10">A-T 5661</strain>
    </source>
</reference>